<dbReference type="GO" id="GO:0005829">
    <property type="term" value="C:cytosol"/>
    <property type="evidence" value="ECO:0007669"/>
    <property type="project" value="TreeGrafter"/>
</dbReference>
<evidence type="ECO:0000256" key="2">
    <source>
        <dbReference type="ARBA" id="ARBA00022670"/>
    </source>
</evidence>
<dbReference type="Proteomes" id="UP001174909">
    <property type="component" value="Unassembled WGS sequence"/>
</dbReference>
<comment type="cofactor">
    <cofactor evidence="5">
        <name>Co(2+)</name>
        <dbReference type="ChEBI" id="CHEBI:48828"/>
    </cofactor>
    <cofactor evidence="5">
        <name>Zn(2+)</name>
        <dbReference type="ChEBI" id="CHEBI:29105"/>
    </cofactor>
    <cofactor evidence="5">
        <name>Mn(2+)</name>
        <dbReference type="ChEBI" id="CHEBI:29035"/>
    </cofactor>
    <cofactor evidence="5">
        <name>Fe(2+)</name>
        <dbReference type="ChEBI" id="CHEBI:29033"/>
    </cofactor>
    <text evidence="5">Binds 2 divalent metal cations per subunit. Has a high-affinity and a low affinity metal-binding site. The true nature of the physiological cofactor is under debate. The enzyme is active with cobalt, zinc, manganese or divalent iron ions. Most likely, methionine aminopeptidases function as mononuclear Fe(2+)-metalloproteases under physiological conditions, and the catalytically relevant metal-binding site has been assigned to the histidine-containing high-affinity site.</text>
</comment>
<evidence type="ECO:0000256" key="4">
    <source>
        <dbReference type="ARBA" id="ARBA00022801"/>
    </source>
</evidence>
<feature type="domain" description="Peptidase M24" evidence="7">
    <location>
        <begin position="21"/>
        <end position="253"/>
    </location>
</feature>
<comment type="caution">
    <text evidence="8">The sequence shown here is derived from an EMBL/GenBank/DDBJ whole genome shotgun (WGS) entry which is preliminary data.</text>
</comment>
<dbReference type="NCBIfam" id="TIGR00500">
    <property type="entry name" value="met_pdase_I"/>
    <property type="match status" value="1"/>
</dbReference>
<feature type="binding site" evidence="5">
    <location>
        <position position="108"/>
    </location>
    <ligand>
        <name>a divalent metal cation</name>
        <dbReference type="ChEBI" id="CHEBI:60240"/>
        <label>1</label>
    </ligand>
</feature>
<dbReference type="SUPFAM" id="SSF55920">
    <property type="entry name" value="Creatinase/aminopeptidase"/>
    <property type="match status" value="1"/>
</dbReference>
<evidence type="ECO:0000256" key="1">
    <source>
        <dbReference type="ARBA" id="ARBA00022438"/>
    </source>
</evidence>
<proteinExistence type="inferred from homology"/>
<dbReference type="InterPro" id="IPR000994">
    <property type="entry name" value="Pept_M24"/>
</dbReference>
<name>A0AA35QS02_GEOBA</name>
<dbReference type="PRINTS" id="PR00599">
    <property type="entry name" value="MAPEPTIDASE"/>
</dbReference>
<feature type="binding site" evidence="5">
    <location>
        <position position="182"/>
    </location>
    <ligand>
        <name>a divalent metal cation</name>
        <dbReference type="ChEBI" id="CHEBI:60240"/>
        <label>2</label>
        <note>catalytic</note>
    </ligand>
</feature>
<reference evidence="8" key="1">
    <citation type="submission" date="2023-03" db="EMBL/GenBank/DDBJ databases">
        <authorList>
            <person name="Steffen K."/>
            <person name="Cardenas P."/>
        </authorList>
    </citation>
    <scope>NUCLEOTIDE SEQUENCE</scope>
</reference>
<dbReference type="GO" id="GO:0004239">
    <property type="term" value="F:initiator methionyl aminopeptidase activity"/>
    <property type="evidence" value="ECO:0007669"/>
    <property type="project" value="UniProtKB-UniRule"/>
</dbReference>
<dbReference type="HAMAP" id="MF_01974">
    <property type="entry name" value="MetAP_1"/>
    <property type="match status" value="1"/>
</dbReference>
<evidence type="ECO:0000313" key="9">
    <source>
        <dbReference type="Proteomes" id="UP001174909"/>
    </source>
</evidence>
<dbReference type="Pfam" id="PF00557">
    <property type="entry name" value="Peptidase_M24"/>
    <property type="match status" value="1"/>
</dbReference>
<dbReference type="InterPro" id="IPR001714">
    <property type="entry name" value="Pept_M24_MAP"/>
</dbReference>
<dbReference type="GO" id="GO:0046872">
    <property type="term" value="F:metal ion binding"/>
    <property type="evidence" value="ECO:0007669"/>
    <property type="project" value="UniProtKB-UniRule"/>
</dbReference>
<comment type="function">
    <text evidence="6">Cotranslationally removes the N-terminal methionine from nascent proteins. The N-terminal methionine is often cleaved when the second residue in the primary sequence is small and uncharged (Met-Ala-, Cys, Gly, Pro, Ser, Thr, or Val).</text>
</comment>
<dbReference type="EMBL" id="CASHTH010000036">
    <property type="protein sequence ID" value="CAI7989708.1"/>
    <property type="molecule type" value="Genomic_DNA"/>
</dbReference>
<dbReference type="GO" id="GO:0070006">
    <property type="term" value="F:metalloaminopeptidase activity"/>
    <property type="evidence" value="ECO:0007669"/>
    <property type="project" value="UniProtKB-UniRule"/>
</dbReference>
<dbReference type="InterPro" id="IPR002467">
    <property type="entry name" value="Pept_M24A_MAP1"/>
</dbReference>
<dbReference type="PROSITE" id="PS00680">
    <property type="entry name" value="MAP_1"/>
    <property type="match status" value="1"/>
</dbReference>
<evidence type="ECO:0000259" key="7">
    <source>
        <dbReference type="Pfam" id="PF00557"/>
    </source>
</evidence>
<evidence type="ECO:0000256" key="5">
    <source>
        <dbReference type="HAMAP-Rule" id="MF_03174"/>
    </source>
</evidence>
<organism evidence="8 9">
    <name type="scientific">Geodia barretti</name>
    <name type="common">Barrett's horny sponge</name>
    <dbReference type="NCBI Taxonomy" id="519541"/>
    <lineage>
        <taxon>Eukaryota</taxon>
        <taxon>Metazoa</taxon>
        <taxon>Porifera</taxon>
        <taxon>Demospongiae</taxon>
        <taxon>Heteroscleromorpha</taxon>
        <taxon>Tetractinellida</taxon>
        <taxon>Astrophorina</taxon>
        <taxon>Geodiidae</taxon>
        <taxon>Geodia</taxon>
    </lineage>
</organism>
<feature type="binding site" evidence="5">
    <location>
        <position position="215"/>
    </location>
    <ligand>
        <name>a divalent metal cation</name>
        <dbReference type="ChEBI" id="CHEBI:60240"/>
        <label>2</label>
        <note>catalytic</note>
    </ligand>
</feature>
<dbReference type="PANTHER" id="PTHR43330:SF27">
    <property type="entry name" value="METHIONINE AMINOPEPTIDASE"/>
    <property type="match status" value="1"/>
</dbReference>
<feature type="binding site" evidence="5">
    <location>
        <position position="91"/>
    </location>
    <ligand>
        <name>substrate</name>
    </ligand>
</feature>
<dbReference type="CDD" id="cd01086">
    <property type="entry name" value="MetAP1"/>
    <property type="match status" value="1"/>
</dbReference>
<feature type="binding site" evidence="5">
    <location>
        <position position="246"/>
    </location>
    <ligand>
        <name>a divalent metal cation</name>
        <dbReference type="ChEBI" id="CHEBI:60240"/>
        <label>2</label>
        <note>catalytic</note>
    </ligand>
</feature>
<dbReference type="PANTHER" id="PTHR43330">
    <property type="entry name" value="METHIONINE AMINOPEPTIDASE"/>
    <property type="match status" value="1"/>
</dbReference>
<dbReference type="InterPro" id="IPR036005">
    <property type="entry name" value="Creatinase/aminopeptidase-like"/>
</dbReference>
<sequence>MTNLRRRTSGITIKSGRELAQMRQAGKVVAEAKVHIMEAVKPGVTTGELDSIAEEVIRKMGATPSFKGYAAGGLIPFTGTICASINEEIVHGIPGDRKLKEGDIFSVDVGAIVNGFHGDSAFTIGVGDIPDEAQQLIDATRESLKLGIAQATNGARIGDIGHAVQKYAEGQGYSVVRKYVGHGIGRALHEDPQVPNYGRPKRGTLLKKGMTIAIEPMLNIGTHETVQLDDGWTVVTADSELSAHFEDTIAITADGAEILTTPNGYYF</sequence>
<gene>
    <name evidence="8" type="ORF">GBAR_LOCUS296</name>
</gene>
<dbReference type="Gene3D" id="3.90.230.10">
    <property type="entry name" value="Creatinase/methionine aminopeptidase superfamily"/>
    <property type="match status" value="1"/>
</dbReference>
<dbReference type="GO" id="GO:0006508">
    <property type="term" value="P:proteolysis"/>
    <property type="evidence" value="ECO:0007669"/>
    <property type="project" value="UniProtKB-KW"/>
</dbReference>
<feature type="binding site" evidence="5">
    <location>
        <position position="119"/>
    </location>
    <ligand>
        <name>a divalent metal cation</name>
        <dbReference type="ChEBI" id="CHEBI:60240"/>
        <label>2</label>
        <note>catalytic</note>
    </ligand>
</feature>
<keyword evidence="1 5" id="KW-0031">Aminopeptidase</keyword>
<keyword evidence="2 5" id="KW-0645">Protease</keyword>
<accession>A0AA35QS02</accession>
<keyword evidence="4 5" id="KW-0378">Hydrolase</keyword>
<comment type="catalytic activity">
    <reaction evidence="5 6">
        <text>Release of N-terminal amino acids, preferentially methionine, from peptides and arylamides.</text>
        <dbReference type="EC" id="3.4.11.18"/>
    </reaction>
</comment>
<feature type="binding site" evidence="5">
    <location>
        <position position="246"/>
    </location>
    <ligand>
        <name>a divalent metal cation</name>
        <dbReference type="ChEBI" id="CHEBI:60240"/>
        <label>1</label>
    </ligand>
</feature>
<feature type="binding site" evidence="5">
    <location>
        <position position="119"/>
    </location>
    <ligand>
        <name>a divalent metal cation</name>
        <dbReference type="ChEBI" id="CHEBI:60240"/>
        <label>1</label>
    </ligand>
</feature>
<evidence type="ECO:0000313" key="8">
    <source>
        <dbReference type="EMBL" id="CAI7989708.1"/>
    </source>
</evidence>
<comment type="similarity">
    <text evidence="5">Belongs to the peptidase M24A family. Methionine aminopeptidase type 1 subfamily.</text>
</comment>
<evidence type="ECO:0000256" key="6">
    <source>
        <dbReference type="RuleBase" id="RU003653"/>
    </source>
</evidence>
<keyword evidence="3 5" id="KW-0479">Metal-binding</keyword>
<evidence type="ECO:0000256" key="3">
    <source>
        <dbReference type="ARBA" id="ARBA00022723"/>
    </source>
</evidence>
<protein>
    <recommendedName>
        <fullName evidence="6">Methionine aminopeptidase</fullName>
        <ecNumber evidence="6">3.4.11.18</ecNumber>
    </recommendedName>
</protein>
<dbReference type="EC" id="3.4.11.18" evidence="6"/>
<feature type="binding site" evidence="5">
    <location>
        <position position="189"/>
    </location>
    <ligand>
        <name>substrate</name>
    </ligand>
</feature>
<dbReference type="AlphaFoldDB" id="A0AA35QS02"/>
<keyword evidence="9" id="KW-1185">Reference proteome</keyword>